<feature type="region of interest" description="Disordered" evidence="2">
    <location>
        <begin position="1"/>
        <end position="23"/>
    </location>
</feature>
<keyword evidence="1" id="KW-0175">Coiled coil</keyword>
<evidence type="ECO:0000256" key="1">
    <source>
        <dbReference type="SAM" id="Coils"/>
    </source>
</evidence>
<feature type="transmembrane region" description="Helical" evidence="3">
    <location>
        <begin position="668"/>
        <end position="686"/>
    </location>
</feature>
<evidence type="ECO:0000256" key="3">
    <source>
        <dbReference type="SAM" id="Phobius"/>
    </source>
</evidence>
<sequence>MDDRASNSFETAESDSAKAKLPERVSYDAQGMEEARNATEVLSRADLDLAYSSHKLVNLGNLLMRVLAWQNDVKSVVEYDDISPEFIEKAMGFDILSAILNSEVRELDDFMGSVHAVVINARHKITSCGKLHDLSSMVESKMHDTEESVGRSQDHILEMKMQLAKLQMTSLAFNQNEWSFNIGVDLSENSEVPGIYLKPQLQSVERRHILRMLEKSLARELDLEKKLTEIKQNEEDIKLKLQLTEQVALFMEEAAEVIWGRFLEAENTSEVLMGISKEMVGRLQIARFNLDNAIQRESNLDSKLQYYIAQSNAKDNTMEKLSKKRAQLVAETSEAASLRERVKLLEEHLRESVSQLKAEKETNETSQVQLAEMDGIIESMRETIDEFEARAESAEAKVTQLTETNSELTEELNFLKGSNDTNSKKVSLIEKQLRDLELQLQHSRASSEASQEQQNMLYTAIWDMETLIDELKQKVFKAENKTENAEEQCVVLSEANLELNKEVEFLKTRMESLDTTLDQATVEKMASAKDINIKTNVIMDMVMQLAMERERINKQFYDLAKENKLLKEKLRKAKKAECFASCSNTDQKEEELPSLRVDLTAATSCTLASHEKAAEFADYSVQVEETLKTASADHHKIESSISPEDSSNLVLKLEDVNVVNTGKTSRTYIFMAILVVLLPVLAAYFLNREQAIFNLHEC</sequence>
<dbReference type="Proteomes" id="UP001652660">
    <property type="component" value="Chromosome 11e"/>
</dbReference>
<reference evidence="5" key="1">
    <citation type="journal article" date="2025" name="Foods">
        <title>Unveiling the Microbial Signatures of Arabica Coffee Cherries: Insights into Ripeness Specific Diversity, Functional Traits, and Implications for Quality and Safety.</title>
        <authorList>
            <consortium name="RefSeq"/>
            <person name="Tenea G.N."/>
            <person name="Cifuentes V."/>
            <person name="Reyes P."/>
            <person name="Cevallos-Vallejos M."/>
        </authorList>
    </citation>
    <scope>NUCLEOTIDE SEQUENCE [LARGE SCALE GENOMIC DNA]</scope>
</reference>
<keyword evidence="3" id="KW-0812">Transmembrane</keyword>
<dbReference type="PANTHER" id="PTHR35705:SF2">
    <property type="entry name" value="WPP DOMAIN-INTERACTING TAIL-ANCHORED PROTEIN 2"/>
    <property type="match status" value="1"/>
</dbReference>
<evidence type="ECO:0000259" key="4">
    <source>
        <dbReference type="Pfam" id="PF26581"/>
    </source>
</evidence>
<proteinExistence type="predicted"/>
<evidence type="ECO:0000313" key="6">
    <source>
        <dbReference type="RefSeq" id="XP_027095576.2"/>
    </source>
</evidence>
<keyword evidence="3" id="KW-0472">Membrane</keyword>
<evidence type="ECO:0000256" key="2">
    <source>
        <dbReference type="SAM" id="MobiDB-lite"/>
    </source>
</evidence>
<reference evidence="6" key="2">
    <citation type="submission" date="2025-08" db="UniProtKB">
        <authorList>
            <consortium name="RefSeq"/>
        </authorList>
    </citation>
    <scope>IDENTIFICATION</scope>
    <source>
        <tissue evidence="6">Leaves</tissue>
    </source>
</reference>
<dbReference type="InterPro" id="IPR039976">
    <property type="entry name" value="WIT1/WIT2"/>
</dbReference>
<keyword evidence="5" id="KW-1185">Reference proteome</keyword>
<dbReference type="GeneID" id="113715546"/>
<protein>
    <submittedName>
        <fullName evidence="6">WPP domain-interacting tail-anchored protein 2 isoform X1</fullName>
    </submittedName>
</protein>
<evidence type="ECO:0000313" key="5">
    <source>
        <dbReference type="Proteomes" id="UP001652660"/>
    </source>
</evidence>
<dbReference type="RefSeq" id="XP_027095576.2">
    <property type="nucleotide sequence ID" value="XM_027239775.2"/>
</dbReference>
<organism evidence="5 6">
    <name type="scientific">Coffea arabica</name>
    <name type="common">Arabian coffee</name>
    <dbReference type="NCBI Taxonomy" id="13443"/>
    <lineage>
        <taxon>Eukaryota</taxon>
        <taxon>Viridiplantae</taxon>
        <taxon>Streptophyta</taxon>
        <taxon>Embryophyta</taxon>
        <taxon>Tracheophyta</taxon>
        <taxon>Spermatophyta</taxon>
        <taxon>Magnoliopsida</taxon>
        <taxon>eudicotyledons</taxon>
        <taxon>Gunneridae</taxon>
        <taxon>Pentapetalae</taxon>
        <taxon>asterids</taxon>
        <taxon>lamiids</taxon>
        <taxon>Gentianales</taxon>
        <taxon>Rubiaceae</taxon>
        <taxon>Ixoroideae</taxon>
        <taxon>Gardenieae complex</taxon>
        <taxon>Bertiereae - Coffeeae clade</taxon>
        <taxon>Coffeeae</taxon>
        <taxon>Coffea</taxon>
    </lineage>
</organism>
<name>A0A6P6UYS2_COFAR</name>
<feature type="coiled-coil region" evidence="1">
    <location>
        <begin position="328"/>
        <end position="523"/>
    </location>
</feature>
<accession>A0A6P6UYS2</accession>
<dbReference type="InterPro" id="IPR058610">
    <property type="entry name" value="WIT1_2_N"/>
</dbReference>
<dbReference type="OrthoDB" id="1936068at2759"/>
<keyword evidence="3" id="KW-1133">Transmembrane helix</keyword>
<gene>
    <name evidence="6" type="primary">LOC113715546</name>
</gene>
<dbReference type="PANTHER" id="PTHR35705">
    <property type="entry name" value="WPP DOMAIN-INTERACTING TAIL-ANCHORED PROTEIN 1"/>
    <property type="match status" value="1"/>
</dbReference>
<feature type="compositionally biased region" description="Polar residues" evidence="2">
    <location>
        <begin position="1"/>
        <end position="11"/>
    </location>
</feature>
<dbReference type="AlphaFoldDB" id="A0A6P6UYS2"/>
<feature type="domain" description="WIT1/2 N-terminal helical bundle" evidence="4">
    <location>
        <begin position="36"/>
        <end position="173"/>
    </location>
</feature>
<dbReference type="Pfam" id="PF26581">
    <property type="entry name" value="WIT1_2_N"/>
    <property type="match status" value="1"/>
</dbReference>
<dbReference type="SUPFAM" id="SSF57997">
    <property type="entry name" value="Tropomyosin"/>
    <property type="match status" value="1"/>
</dbReference>